<dbReference type="Proteomes" id="UP000887561">
    <property type="component" value="Unplaced"/>
</dbReference>
<dbReference type="WBParaSite" id="scaffold320_cov234.g796">
    <property type="protein sequence ID" value="scaffold320_cov234.g796"/>
    <property type="gene ID" value="scaffold320_cov234.g796"/>
</dbReference>
<feature type="compositionally biased region" description="Basic and acidic residues" evidence="2">
    <location>
        <begin position="44"/>
        <end position="54"/>
    </location>
</feature>
<feature type="compositionally biased region" description="Polar residues" evidence="2">
    <location>
        <begin position="56"/>
        <end position="66"/>
    </location>
</feature>
<evidence type="ECO:0000256" key="2">
    <source>
        <dbReference type="SAM" id="MobiDB-lite"/>
    </source>
</evidence>
<keyword evidence="3" id="KW-1185">Reference proteome</keyword>
<evidence type="ECO:0000313" key="4">
    <source>
        <dbReference type="WBParaSite" id="scaffold320_cov234.g796"/>
    </source>
</evidence>
<name>A0A915M668_MELJA</name>
<reference evidence="4" key="1">
    <citation type="submission" date="2022-11" db="UniProtKB">
        <authorList>
            <consortium name="WormBaseParasite"/>
        </authorList>
    </citation>
    <scope>IDENTIFICATION</scope>
</reference>
<evidence type="ECO:0000256" key="1">
    <source>
        <dbReference type="SAM" id="Coils"/>
    </source>
</evidence>
<feature type="region of interest" description="Disordered" evidence="2">
    <location>
        <begin position="24"/>
        <end position="66"/>
    </location>
</feature>
<sequence>MKGNNSNIASSWPIIVNENALNEATQQQTPMSHSHPCLFLDGTKSTKDSGKRPDNLPQQAPRKTTQVPFKNNLYKSESDRTEKISTNQQLENENKFLNGIQQQNVDQNSTNLIQQKQQIEKLQRKCNRLEQLESSYRKIEKDYEEMMECEELKKAKLAKERTTSIIHSQQQSTSNNSNIFGSILAASRLIGGEIQKVGKMKAQEFLPVGTEELFNKLNKELDNLLIGTPEKGQNENNEKTATTSSKFVDLLDIRRFNVFSTANMSDENREQLLSLLGDEERGFDENNFCESKGEVRVLRQKILQKRKIKSQPRSLMEKRATHNFKFDLTEEEKDKIKEPISEEREQKIMKILNKIINKEEEEDENYGKQEEMENDQEEKDEENKKYIYEEKVFDEENYGEEENSVFEWTIEEDDGEIGVIPSIELSEMLEEFSPPPLPQESSLKVSSTSNDGTRLWRIWNGVGFSPNLQLDSIGPSSTFSKNSQWYQMTSRNEGCLLQVELTSKHAWYLTDRGVFVQMFLPASGMGYWYRTQDDDELDIFVQLTASDEAVWVLNNFGMVAARVGLRRCPMGVDWAYLDNQPKKFVSISIYKRIGFGLDNQGVIWLINGVGLESPFGVDNWFNCSPLQVNSIPKMSPINEWRLSVGSIGIFVNVGTALIYLPEPFIERDADKETLLSKAREMPERTLSGGSATSWCELGK</sequence>
<dbReference type="AlphaFoldDB" id="A0A915M668"/>
<accession>A0A915M668</accession>
<proteinExistence type="predicted"/>
<protein>
    <submittedName>
        <fullName evidence="4">B30.2/SPRY domain-containing protein</fullName>
    </submittedName>
</protein>
<organism evidence="3 4">
    <name type="scientific">Meloidogyne javanica</name>
    <name type="common">Root-knot nematode worm</name>
    <dbReference type="NCBI Taxonomy" id="6303"/>
    <lineage>
        <taxon>Eukaryota</taxon>
        <taxon>Metazoa</taxon>
        <taxon>Ecdysozoa</taxon>
        <taxon>Nematoda</taxon>
        <taxon>Chromadorea</taxon>
        <taxon>Rhabditida</taxon>
        <taxon>Tylenchina</taxon>
        <taxon>Tylenchomorpha</taxon>
        <taxon>Tylenchoidea</taxon>
        <taxon>Meloidogynidae</taxon>
        <taxon>Meloidogyninae</taxon>
        <taxon>Meloidogyne</taxon>
        <taxon>Meloidogyne incognita group</taxon>
    </lineage>
</organism>
<feature type="coiled-coil region" evidence="1">
    <location>
        <begin position="105"/>
        <end position="160"/>
    </location>
</feature>
<feature type="region of interest" description="Disordered" evidence="2">
    <location>
        <begin position="361"/>
        <end position="383"/>
    </location>
</feature>
<keyword evidence="1" id="KW-0175">Coiled coil</keyword>
<evidence type="ECO:0000313" key="3">
    <source>
        <dbReference type="Proteomes" id="UP000887561"/>
    </source>
</evidence>